<proteinExistence type="predicted"/>
<dbReference type="AlphaFoldDB" id="I0WYW0"/>
<dbReference type="EMBL" id="AJJH01000014">
    <property type="protein sequence ID" value="EID81576.1"/>
    <property type="molecule type" value="Genomic_DNA"/>
</dbReference>
<gene>
    <name evidence="1" type="ORF">W59_02426</name>
</gene>
<evidence type="ECO:0000313" key="1">
    <source>
        <dbReference type="EMBL" id="EID81576.1"/>
    </source>
</evidence>
<dbReference type="RefSeq" id="WP_007295859.1">
    <property type="nucleotide sequence ID" value="NZ_AJJH01000014.1"/>
</dbReference>
<name>I0WYW0_RHOOP</name>
<dbReference type="Proteomes" id="UP000006447">
    <property type="component" value="Unassembled WGS sequence"/>
</dbReference>
<dbReference type="PATRIC" id="fig|1165867.3.peg.485"/>
<comment type="caution">
    <text evidence="1">The sequence shown here is derived from an EMBL/GenBank/DDBJ whole genome shotgun (WGS) entry which is preliminary data.</text>
</comment>
<reference evidence="1 2" key="1">
    <citation type="journal article" date="2012" name="J. Bacteriol.">
        <title>Draft genome sequence of the nitrophenol-degrading actinomycete Rhodococcus imtechensis RKJ300.</title>
        <authorList>
            <person name="Vikram S."/>
            <person name="Kumar S."/>
            <person name="Subramanian S."/>
            <person name="Raghava G.P."/>
        </authorList>
    </citation>
    <scope>NUCLEOTIDE SEQUENCE [LARGE SCALE GENOMIC DNA]</scope>
    <source>
        <strain evidence="1 2">RKJ300</strain>
    </source>
</reference>
<sequence length="41" mass="4552">MTVFGDFLGDLHHLADAMGVDWDEAQRRGAVHYTAELYGAD</sequence>
<protein>
    <submittedName>
        <fullName evidence="1">Uncharacterized protein</fullName>
    </submittedName>
</protein>
<organism evidence="1 2">
    <name type="scientific">Rhodococcus opacus RKJ300 = JCM 13270</name>
    <dbReference type="NCBI Taxonomy" id="1165867"/>
    <lineage>
        <taxon>Bacteria</taxon>
        <taxon>Bacillati</taxon>
        <taxon>Actinomycetota</taxon>
        <taxon>Actinomycetes</taxon>
        <taxon>Mycobacteriales</taxon>
        <taxon>Nocardiaceae</taxon>
        <taxon>Rhodococcus</taxon>
    </lineage>
</organism>
<evidence type="ECO:0000313" key="2">
    <source>
        <dbReference type="Proteomes" id="UP000006447"/>
    </source>
</evidence>
<accession>I0WYW0</accession>